<accession>A0A060RIG3</accession>
<evidence type="ECO:0000313" key="7">
    <source>
        <dbReference type="Proteomes" id="UP000027584"/>
    </source>
</evidence>
<dbReference type="SUPFAM" id="SSF53850">
    <property type="entry name" value="Periplasmic binding protein-like II"/>
    <property type="match status" value="1"/>
</dbReference>
<dbReference type="InterPro" id="IPR036388">
    <property type="entry name" value="WH-like_DNA-bd_sf"/>
</dbReference>
<dbReference type="SUPFAM" id="SSF46785">
    <property type="entry name" value="Winged helix' DNA-binding domain"/>
    <property type="match status" value="1"/>
</dbReference>
<proteinExistence type="inferred from homology"/>
<comment type="similarity">
    <text evidence="1">Belongs to the LysR transcriptional regulatory family.</text>
</comment>
<dbReference type="PANTHER" id="PTHR30346:SF0">
    <property type="entry name" value="HCA OPERON TRANSCRIPTIONAL ACTIVATOR HCAR"/>
    <property type="match status" value="1"/>
</dbReference>
<dbReference type="InterPro" id="IPR000847">
    <property type="entry name" value="LysR_HTH_N"/>
</dbReference>
<dbReference type="GO" id="GO:0032993">
    <property type="term" value="C:protein-DNA complex"/>
    <property type="evidence" value="ECO:0007669"/>
    <property type="project" value="TreeGrafter"/>
</dbReference>
<dbReference type="PROSITE" id="PS50931">
    <property type="entry name" value="HTH_LYSR"/>
    <property type="match status" value="1"/>
</dbReference>
<reference evidence="6 7" key="1">
    <citation type="submission" date="2014-02" db="EMBL/GenBank/DDBJ databases">
        <authorList>
            <person name="Manrique M."/>
        </authorList>
    </citation>
    <scope>NUCLEOTIDE SEQUENCE [LARGE SCALE GENOMIC DNA]</scope>
    <source>
        <strain evidence="6 7">LMG17956</strain>
    </source>
</reference>
<dbReference type="Gene3D" id="3.40.190.290">
    <property type="match status" value="1"/>
</dbReference>
<keyword evidence="3" id="KW-0238">DNA-binding</keyword>
<dbReference type="GO" id="GO:0003677">
    <property type="term" value="F:DNA binding"/>
    <property type="evidence" value="ECO:0007669"/>
    <property type="project" value="UniProtKB-KW"/>
</dbReference>
<dbReference type="Pfam" id="PF00126">
    <property type="entry name" value="HTH_1"/>
    <property type="match status" value="1"/>
</dbReference>
<dbReference type="Gene3D" id="1.10.10.10">
    <property type="entry name" value="Winged helix-like DNA-binding domain superfamily/Winged helix DNA-binding domain"/>
    <property type="match status" value="1"/>
</dbReference>
<feature type="domain" description="HTH lysR-type" evidence="5">
    <location>
        <begin position="5"/>
        <end position="62"/>
    </location>
</feature>
<keyword evidence="2" id="KW-0805">Transcription regulation</keyword>
<comment type="caution">
    <text evidence="6">The sequence shown here is derived from an EMBL/GenBank/DDBJ whole genome shotgun (WGS) entry which is preliminary data.</text>
</comment>
<evidence type="ECO:0000256" key="1">
    <source>
        <dbReference type="ARBA" id="ARBA00009437"/>
    </source>
</evidence>
<dbReference type="AlphaFoldDB" id="A0A060RIG3"/>
<dbReference type="Proteomes" id="UP000027584">
    <property type="component" value="Unassembled WGS sequence"/>
</dbReference>
<reference evidence="6 7" key="2">
    <citation type="submission" date="2014-05" db="EMBL/GenBank/DDBJ databases">
        <title>Genome sequence of Streptococcus gallolyticus.</title>
        <authorList>
            <person name="Del Campo R."/>
        </authorList>
    </citation>
    <scope>NUCLEOTIDE SEQUENCE [LARGE SCALE GENOMIC DNA]</scope>
    <source>
        <strain evidence="6 7">LMG17956</strain>
    </source>
</reference>
<dbReference type="GO" id="GO:0003700">
    <property type="term" value="F:DNA-binding transcription factor activity"/>
    <property type="evidence" value="ECO:0007669"/>
    <property type="project" value="InterPro"/>
</dbReference>
<sequence>MSDCMDIRVLNYFLVVAEEGNITKAAERLLMTQPTLSRQLKALEEELEVALFKRSNHRIYLTEEGLLFQQRARDIVEMTEHAKAELHATEEIKGTLSIGCGELAAMQELSQALAIFQEKHPQVKVALHSGDNDDIRQGIDMGQLDFGLLLEPVDVSLYDFVHLRTKERWGILAHKESDFADKKVIVPGELSGTPVLTILDRTVQRELIAWSGAAAATMVNRGRYNTAYNAVMLARESKGVVIGLDLKQSYPDFTFVPFEPELALSSVLAWRSSRQQSTLVKAFITFFREYENTEQDL</sequence>
<dbReference type="InterPro" id="IPR036390">
    <property type="entry name" value="WH_DNA-bd_sf"/>
</dbReference>
<dbReference type="CDD" id="cd05466">
    <property type="entry name" value="PBP2_LTTR_substrate"/>
    <property type="match status" value="1"/>
</dbReference>
<keyword evidence="4" id="KW-0804">Transcription</keyword>
<dbReference type="InterPro" id="IPR005119">
    <property type="entry name" value="LysR_subst-bd"/>
</dbReference>
<name>A0A060RIG3_9STRE</name>
<organism evidence="6 7">
    <name type="scientific">Streptococcus gallolyticus</name>
    <dbReference type="NCBI Taxonomy" id="315405"/>
    <lineage>
        <taxon>Bacteria</taxon>
        <taxon>Bacillati</taxon>
        <taxon>Bacillota</taxon>
        <taxon>Bacilli</taxon>
        <taxon>Lactobacillales</taxon>
        <taxon>Streptococcaceae</taxon>
        <taxon>Streptococcus</taxon>
    </lineage>
</organism>
<evidence type="ECO:0000256" key="4">
    <source>
        <dbReference type="ARBA" id="ARBA00023163"/>
    </source>
</evidence>
<evidence type="ECO:0000313" key="6">
    <source>
        <dbReference type="EMBL" id="CDO18583.1"/>
    </source>
</evidence>
<evidence type="ECO:0000256" key="2">
    <source>
        <dbReference type="ARBA" id="ARBA00023015"/>
    </source>
</evidence>
<evidence type="ECO:0000259" key="5">
    <source>
        <dbReference type="PROSITE" id="PS50931"/>
    </source>
</evidence>
<dbReference type="PRINTS" id="PR00039">
    <property type="entry name" value="HTHLYSR"/>
</dbReference>
<evidence type="ECO:0000256" key="3">
    <source>
        <dbReference type="ARBA" id="ARBA00023125"/>
    </source>
</evidence>
<protein>
    <submittedName>
        <fullName evidence="6">LysR substrate binding domain protein</fullName>
    </submittedName>
</protein>
<gene>
    <name evidence="6" type="ORF">BN963_SGAL_01783</name>
</gene>
<dbReference type="EMBL" id="CCBC010000198">
    <property type="protein sequence ID" value="CDO18583.1"/>
    <property type="molecule type" value="Genomic_DNA"/>
</dbReference>
<dbReference type="Pfam" id="PF03466">
    <property type="entry name" value="LysR_substrate"/>
    <property type="match status" value="1"/>
</dbReference>
<dbReference type="FunFam" id="1.10.10.10:FF:000001">
    <property type="entry name" value="LysR family transcriptional regulator"/>
    <property type="match status" value="1"/>
</dbReference>
<dbReference type="PANTHER" id="PTHR30346">
    <property type="entry name" value="TRANSCRIPTIONAL DUAL REGULATOR HCAR-RELATED"/>
    <property type="match status" value="1"/>
</dbReference>